<comment type="similarity">
    <text evidence="1">Belongs to the dapper family.</text>
</comment>
<evidence type="ECO:0000256" key="1">
    <source>
        <dbReference type="ARBA" id="ARBA00010807"/>
    </source>
</evidence>
<evidence type="ECO:0000256" key="2">
    <source>
        <dbReference type="ARBA" id="ARBA00023054"/>
    </source>
</evidence>
<gene>
    <name evidence="4" type="primary">DACT2</name>
</gene>
<evidence type="ECO:0000256" key="3">
    <source>
        <dbReference type="SAM" id="MobiDB-lite"/>
    </source>
</evidence>
<feature type="region of interest" description="Disordered" evidence="3">
    <location>
        <begin position="124"/>
        <end position="143"/>
    </location>
</feature>
<accession>A0A8C4TE85</accession>
<feature type="compositionally biased region" description="Basic and acidic residues" evidence="3">
    <location>
        <begin position="556"/>
        <end position="565"/>
    </location>
</feature>
<evidence type="ECO:0000313" key="4">
    <source>
        <dbReference type="Ensembl" id="ENSECRP00000029254.1"/>
    </source>
</evidence>
<feature type="region of interest" description="Disordered" evidence="3">
    <location>
        <begin position="526"/>
        <end position="623"/>
    </location>
</feature>
<dbReference type="GO" id="GO:0005737">
    <property type="term" value="C:cytoplasm"/>
    <property type="evidence" value="ECO:0007669"/>
    <property type="project" value="TreeGrafter"/>
</dbReference>
<dbReference type="PANTHER" id="PTHR15919">
    <property type="entry name" value="DAPPER-RELATED"/>
    <property type="match status" value="1"/>
</dbReference>
<proteinExistence type="inferred from homology"/>
<dbReference type="Pfam" id="PF15268">
    <property type="entry name" value="Dapper"/>
    <property type="match status" value="1"/>
</dbReference>
<sequence length="824" mass="90840">MLSRKVDAGSVLLNSAAGIDRSRIGERLQAALAGLQELHILKEKQESLVREALEMEPERAKQPPEGSGRGHESYSEEMRLEATLAALKEQLSRLRRQDVGLKSHLHQLDQQISELKLDVSKASTEHLESDSRPSSGFYELSDGGSGSLSNSCTSVYSECMSSSQGSLPPYCQQPASRIGMFEYRPKSADETTVEAASSRQQPLHIRTGSRIRTSADLSGSAAKSRQRPVSAGDLDIMMSGLGCPKIPDMKSVSSLCQGGDIRLASVDPKYQCNLVSRSGNEVYPYPSPLHAVALQSPLFSVTGELSISVNHKSCEELDGFPINMSQKKPNFESSPGGYINRLLYNRSKANFYYDSSYRKADRVEPSITYVKDTPSHAVVGSSESFGPQKAEDDTGLIQGPFKDLKIISMGKLQDNEVKPECLNCLKRVESLKHFEDSRFRSVPPLAEEKDSTPVRQAAKAPEQVPNHQVKSRPEKDMRHTFRESSSVKKSMRKCSSGSACLERRCADILPASEFVHAKFVPAESHQMKVRQAGRKTKAIKLKRKSSDKHRSVKQLPCEKPKDFPEVNRSPAERGPANKHHSGKLIVRQATFGGEETSRSCSESSLFPAHSRHSQQPHRLQPQKVSKPYLSALNGSVEQIKKKQTRKWQSAVEISAKQLAGQFPYGSSTGHAVQQPLRKAGVSRASSMRPRPLNYRNHPSIYCYAMSESEQSEYSAECSSLFHSTIVETSEGEQSDYTANRFGDSESSMSQSEASSDSSLTIDTDGTEENELVWAEAAMGPTAAGISLTKPSHLEPRACRVKASKALKKKIRRFQPAALKVMTMV</sequence>
<feature type="compositionally biased region" description="Low complexity" evidence="3">
    <location>
        <begin position="744"/>
        <end position="758"/>
    </location>
</feature>
<dbReference type="Ensembl" id="ENSECRT00000029871.1">
    <property type="protein sequence ID" value="ENSECRP00000029254.1"/>
    <property type="gene ID" value="ENSECRG00000019838.1"/>
</dbReference>
<dbReference type="Proteomes" id="UP000694620">
    <property type="component" value="Chromosome 15"/>
</dbReference>
<feature type="compositionally biased region" description="Basic residues" evidence="3">
    <location>
        <begin position="527"/>
        <end position="552"/>
    </location>
</feature>
<keyword evidence="2" id="KW-0175">Coiled coil</keyword>
<protein>
    <submittedName>
        <fullName evidence="4">Dishevelled binding antagonist of beta catenin 2</fullName>
    </submittedName>
</protein>
<organism evidence="4 5">
    <name type="scientific">Erpetoichthys calabaricus</name>
    <name type="common">Rope fish</name>
    <name type="synonym">Calamoichthys calabaricus</name>
    <dbReference type="NCBI Taxonomy" id="27687"/>
    <lineage>
        <taxon>Eukaryota</taxon>
        <taxon>Metazoa</taxon>
        <taxon>Chordata</taxon>
        <taxon>Craniata</taxon>
        <taxon>Vertebrata</taxon>
        <taxon>Euteleostomi</taxon>
        <taxon>Actinopterygii</taxon>
        <taxon>Polypteriformes</taxon>
        <taxon>Polypteridae</taxon>
        <taxon>Erpetoichthys</taxon>
    </lineage>
</organism>
<name>A0A8C4TE85_ERPCA</name>
<feature type="region of interest" description="Disordered" evidence="3">
    <location>
        <begin position="728"/>
        <end position="762"/>
    </location>
</feature>
<feature type="region of interest" description="Disordered" evidence="3">
    <location>
        <begin position="55"/>
        <end position="76"/>
    </location>
</feature>
<feature type="compositionally biased region" description="Basic and acidic residues" evidence="3">
    <location>
        <begin position="471"/>
        <end position="486"/>
    </location>
</feature>
<dbReference type="GeneTree" id="ENSGT00950000183181"/>
<dbReference type="PANTHER" id="PTHR15919:SF13">
    <property type="entry name" value="DAPPER HOMOLOG 2"/>
    <property type="match status" value="1"/>
</dbReference>
<reference evidence="4" key="3">
    <citation type="submission" date="2025-09" db="UniProtKB">
        <authorList>
            <consortium name="Ensembl"/>
        </authorList>
    </citation>
    <scope>IDENTIFICATION</scope>
</reference>
<keyword evidence="5" id="KW-1185">Reference proteome</keyword>
<reference evidence="4" key="1">
    <citation type="submission" date="2021-06" db="EMBL/GenBank/DDBJ databases">
        <authorList>
            <consortium name="Wellcome Sanger Institute Data Sharing"/>
        </authorList>
    </citation>
    <scope>NUCLEOTIDE SEQUENCE [LARGE SCALE GENOMIC DNA]</scope>
</reference>
<reference evidence="4" key="2">
    <citation type="submission" date="2025-08" db="UniProtKB">
        <authorList>
            <consortium name="Ensembl"/>
        </authorList>
    </citation>
    <scope>IDENTIFICATION</scope>
</reference>
<feature type="region of interest" description="Disordered" evidence="3">
    <location>
        <begin position="442"/>
        <end position="489"/>
    </location>
</feature>
<dbReference type="GO" id="GO:1900108">
    <property type="term" value="P:negative regulation of nodal signaling pathway"/>
    <property type="evidence" value="ECO:0007669"/>
    <property type="project" value="TreeGrafter"/>
</dbReference>
<dbReference type="AlphaFoldDB" id="A0A8C4TE85"/>
<dbReference type="InterPro" id="IPR024843">
    <property type="entry name" value="Dapper"/>
</dbReference>
<evidence type="ECO:0000313" key="5">
    <source>
        <dbReference type="Proteomes" id="UP000694620"/>
    </source>
</evidence>